<dbReference type="Proteomes" id="UP000030848">
    <property type="component" value="Unassembled WGS sequence"/>
</dbReference>
<dbReference type="InterPro" id="IPR006037">
    <property type="entry name" value="RCK_C"/>
</dbReference>
<dbReference type="PROSITE" id="PS51202">
    <property type="entry name" value="RCK_C"/>
    <property type="match status" value="1"/>
</dbReference>
<accession>A0A837DBW9</accession>
<dbReference type="RefSeq" id="WP_015787930.1">
    <property type="nucleotide sequence ID" value="NZ_CALJZO010000088.1"/>
</dbReference>
<protein>
    <submittedName>
        <fullName evidence="2">Potassium transporter</fullName>
    </submittedName>
</protein>
<gene>
    <name evidence="2" type="ORF">MINT15_12900</name>
</gene>
<evidence type="ECO:0000259" key="1">
    <source>
        <dbReference type="PROSITE" id="PS51202"/>
    </source>
</evidence>
<dbReference type="Pfam" id="PF02080">
    <property type="entry name" value="TrkA_C"/>
    <property type="match status" value="1"/>
</dbReference>
<dbReference type="SUPFAM" id="SSF51735">
    <property type="entry name" value="NAD(P)-binding Rossmann-fold domains"/>
    <property type="match status" value="1"/>
</dbReference>
<dbReference type="InterPro" id="IPR050721">
    <property type="entry name" value="Trk_Ktr_HKT_K-transport"/>
</dbReference>
<dbReference type="Gene3D" id="3.30.70.1450">
    <property type="entry name" value="Regulator of K+ conductance, C-terminal domain"/>
    <property type="match status" value="1"/>
</dbReference>
<dbReference type="Gene3D" id="3.40.50.720">
    <property type="entry name" value="NAD(P)-binding Rossmann-like Domain"/>
    <property type="match status" value="1"/>
</dbReference>
<organism evidence="2 3">
    <name type="scientific">Saccharomonospora viridis</name>
    <dbReference type="NCBI Taxonomy" id="1852"/>
    <lineage>
        <taxon>Bacteria</taxon>
        <taxon>Bacillati</taxon>
        <taxon>Actinomycetota</taxon>
        <taxon>Actinomycetes</taxon>
        <taxon>Pseudonocardiales</taxon>
        <taxon>Pseudonocardiaceae</taxon>
        <taxon>Saccharomonospora</taxon>
    </lineage>
</organism>
<dbReference type="PANTHER" id="PTHR43833:SF7">
    <property type="entry name" value="KTR SYSTEM POTASSIUM UPTAKE PROTEIN C"/>
    <property type="match status" value="1"/>
</dbReference>
<evidence type="ECO:0000313" key="2">
    <source>
        <dbReference type="EMBL" id="KHF44408.1"/>
    </source>
</evidence>
<dbReference type="OMA" id="PEYEAGC"/>
<dbReference type="OrthoDB" id="9776294at2"/>
<sequence length="224" mass="24651">MVSRRHSQRVQRVVVIGLGRFGGSLATELTRLGCEVLGLDRDAKRVQHFADVLTHTAVVDSTDDEALAQLDVGEFERAVVGIGSDIEASILTTSLLSEIGIEQLWVKAVSRQHARILERVGAHRVILPEYEMGERVAHLVAGRMLDYIEFEDDYALVKTTPPAEASGKPLGQTKLRIRYGVTVVGIKRPGEAFTYATPDTVVHPDDVLVVAGRREDVERFADLV</sequence>
<dbReference type="AlphaFoldDB" id="A0A837DBW9"/>
<dbReference type="SUPFAM" id="SSF116726">
    <property type="entry name" value="TrkA C-terminal domain-like"/>
    <property type="match status" value="1"/>
</dbReference>
<proteinExistence type="predicted"/>
<feature type="domain" description="RCK C-terminal" evidence="1">
    <location>
        <begin position="142"/>
        <end position="224"/>
    </location>
</feature>
<dbReference type="Pfam" id="PF02254">
    <property type="entry name" value="TrkA_N"/>
    <property type="match status" value="1"/>
</dbReference>
<comment type="caution">
    <text evidence="2">The sequence shown here is derived from an EMBL/GenBank/DDBJ whole genome shotgun (WGS) entry which is preliminary data.</text>
</comment>
<dbReference type="InterPro" id="IPR036721">
    <property type="entry name" value="RCK_C_sf"/>
</dbReference>
<dbReference type="PANTHER" id="PTHR43833">
    <property type="entry name" value="POTASSIUM CHANNEL PROTEIN 2-RELATED-RELATED"/>
    <property type="match status" value="1"/>
</dbReference>
<dbReference type="InterPro" id="IPR003148">
    <property type="entry name" value="RCK_N"/>
</dbReference>
<reference evidence="2 3" key="1">
    <citation type="submission" date="2014-10" db="EMBL/GenBank/DDBJ databases">
        <title>Genome sequence of Micropolyspora internatus JCM3315.</title>
        <authorList>
            <person name="Shin S.-K."/>
            <person name="Yi H."/>
        </authorList>
    </citation>
    <scope>NUCLEOTIDE SEQUENCE [LARGE SCALE GENOMIC DNA]</scope>
    <source>
        <strain evidence="2 3">JCM 3315</strain>
    </source>
</reference>
<dbReference type="GO" id="GO:0008324">
    <property type="term" value="F:monoatomic cation transmembrane transporter activity"/>
    <property type="evidence" value="ECO:0007669"/>
    <property type="project" value="InterPro"/>
</dbReference>
<evidence type="ECO:0000313" key="3">
    <source>
        <dbReference type="Proteomes" id="UP000030848"/>
    </source>
</evidence>
<dbReference type="EMBL" id="JRZE01000003">
    <property type="protein sequence ID" value="KHF44408.1"/>
    <property type="molecule type" value="Genomic_DNA"/>
</dbReference>
<dbReference type="InterPro" id="IPR036291">
    <property type="entry name" value="NAD(P)-bd_dom_sf"/>
</dbReference>
<name>A0A837DBW9_9PSEU</name>
<dbReference type="GO" id="GO:0006813">
    <property type="term" value="P:potassium ion transport"/>
    <property type="evidence" value="ECO:0007669"/>
    <property type="project" value="InterPro"/>
</dbReference>